<dbReference type="EMBL" id="KV417489">
    <property type="protein sequence ID" value="KZP31549.1"/>
    <property type="molecule type" value="Genomic_DNA"/>
</dbReference>
<protein>
    <submittedName>
        <fullName evidence="1">Uncharacterized protein</fullName>
    </submittedName>
</protein>
<organism evidence="1 2">
    <name type="scientific">Athelia psychrophila</name>
    <dbReference type="NCBI Taxonomy" id="1759441"/>
    <lineage>
        <taxon>Eukaryota</taxon>
        <taxon>Fungi</taxon>
        <taxon>Dikarya</taxon>
        <taxon>Basidiomycota</taxon>
        <taxon>Agaricomycotina</taxon>
        <taxon>Agaricomycetes</taxon>
        <taxon>Agaricomycetidae</taxon>
        <taxon>Atheliales</taxon>
        <taxon>Atheliaceae</taxon>
        <taxon>Athelia</taxon>
    </lineage>
</organism>
<reference evidence="1 2" key="1">
    <citation type="journal article" date="2016" name="Mol. Biol. Evol.">
        <title>Comparative Genomics of Early-Diverging Mushroom-Forming Fungi Provides Insights into the Origins of Lignocellulose Decay Capabilities.</title>
        <authorList>
            <person name="Nagy L.G."/>
            <person name="Riley R."/>
            <person name="Tritt A."/>
            <person name="Adam C."/>
            <person name="Daum C."/>
            <person name="Floudas D."/>
            <person name="Sun H."/>
            <person name="Yadav J.S."/>
            <person name="Pangilinan J."/>
            <person name="Larsson K.H."/>
            <person name="Matsuura K."/>
            <person name="Barry K."/>
            <person name="Labutti K."/>
            <person name="Kuo R."/>
            <person name="Ohm R.A."/>
            <person name="Bhattacharya S.S."/>
            <person name="Shirouzu T."/>
            <person name="Yoshinaga Y."/>
            <person name="Martin F.M."/>
            <person name="Grigoriev I.V."/>
            <person name="Hibbett D.S."/>
        </authorList>
    </citation>
    <scope>NUCLEOTIDE SEQUENCE [LARGE SCALE GENOMIC DNA]</scope>
    <source>
        <strain evidence="1 2">CBS 109695</strain>
    </source>
</reference>
<dbReference type="AlphaFoldDB" id="A0A166UC87"/>
<accession>A0A166UC87</accession>
<gene>
    <name evidence="1" type="ORF">FIBSPDRAFT_19789</name>
</gene>
<sequence>MLLQALHFLRTPFAAPTPTHARATRAMLTFFSLAIASILCSACSSPYRHSGRVRKMENWGADAPIDHLLVTLAFQVLCILAKEPSIPKLCSRVLKTHGSVGVRFVCSPIGRVSSQRAGGD</sequence>
<dbReference type="Proteomes" id="UP000076532">
    <property type="component" value="Unassembled WGS sequence"/>
</dbReference>
<keyword evidence="2" id="KW-1185">Reference proteome</keyword>
<evidence type="ECO:0000313" key="2">
    <source>
        <dbReference type="Proteomes" id="UP000076532"/>
    </source>
</evidence>
<evidence type="ECO:0000313" key="1">
    <source>
        <dbReference type="EMBL" id="KZP31549.1"/>
    </source>
</evidence>
<proteinExistence type="predicted"/>
<name>A0A166UC87_9AGAM</name>